<feature type="region of interest" description="Disordered" evidence="6">
    <location>
        <begin position="1"/>
        <end position="34"/>
    </location>
</feature>
<dbReference type="GO" id="GO:0016020">
    <property type="term" value="C:membrane"/>
    <property type="evidence" value="ECO:0007669"/>
    <property type="project" value="UniProtKB-SubCell"/>
</dbReference>
<proteinExistence type="predicted"/>
<dbReference type="InterPro" id="IPR008253">
    <property type="entry name" value="Marvel"/>
</dbReference>
<feature type="compositionally biased region" description="Low complexity" evidence="6">
    <location>
        <begin position="1"/>
        <end position="31"/>
    </location>
</feature>
<feature type="transmembrane region" description="Helical" evidence="7">
    <location>
        <begin position="125"/>
        <end position="148"/>
    </location>
</feature>
<dbReference type="OrthoDB" id="8844724at2759"/>
<protein>
    <recommendedName>
        <fullName evidence="8">MARVEL domain-containing protein</fullName>
    </recommendedName>
</protein>
<evidence type="ECO:0000259" key="8">
    <source>
        <dbReference type="PROSITE" id="PS51225"/>
    </source>
</evidence>
<keyword evidence="4 5" id="KW-0472">Membrane</keyword>
<comment type="subcellular location">
    <subcellularLocation>
        <location evidence="1">Membrane</location>
        <topology evidence="1">Multi-pass membrane protein</topology>
    </subcellularLocation>
</comment>
<dbReference type="InterPro" id="IPR053077">
    <property type="entry name" value="MARVEL_domain_protein_3"/>
</dbReference>
<feature type="transmembrane region" description="Helical" evidence="7">
    <location>
        <begin position="214"/>
        <end position="235"/>
    </location>
</feature>
<dbReference type="OMA" id="YTHNRDY"/>
<dbReference type="PROSITE" id="PS51225">
    <property type="entry name" value="MARVEL"/>
    <property type="match status" value="1"/>
</dbReference>
<feature type="domain" description="MARVEL" evidence="8">
    <location>
        <begin position="46"/>
        <end position="239"/>
    </location>
</feature>
<evidence type="ECO:0000256" key="3">
    <source>
        <dbReference type="ARBA" id="ARBA00022989"/>
    </source>
</evidence>
<evidence type="ECO:0000256" key="2">
    <source>
        <dbReference type="ARBA" id="ARBA00022692"/>
    </source>
</evidence>
<feature type="transmembrane region" description="Helical" evidence="7">
    <location>
        <begin position="155"/>
        <end position="178"/>
    </location>
</feature>
<reference evidence="9" key="2">
    <citation type="submission" date="2025-09" db="UniProtKB">
        <authorList>
            <consortium name="Ensembl"/>
        </authorList>
    </citation>
    <scope>IDENTIFICATION</scope>
</reference>
<dbReference type="AlphaFoldDB" id="A0A8C4U8B5"/>
<evidence type="ECO:0000256" key="7">
    <source>
        <dbReference type="SAM" id="Phobius"/>
    </source>
</evidence>
<dbReference type="Proteomes" id="UP000694562">
    <property type="component" value="Unplaced"/>
</dbReference>
<accession>A0A8C4U8B5</accession>
<sequence>MKASGRPAARGRAGGSSSAAPGAEPQEPPGSRTAAPGLLKCRRCRYLRTGRASCQAVQALLALLALLCGSVSCGPPGGYTGLPDAGGIYYYQYGGAYSGFSGAEGERAQQLDQRFHLLKLPAGRAAMAAGGALLLFSCLLVLAGVLRLPWHFPAWLLLECILDTVIAVGMVPALYRFFSFLLGVYNSSVCKERELLYQSKGYQGFKCSLHGAEIATGLLGCAAGMAYLLGAALAARAYRTVHKLKHNPEQLYEV</sequence>
<dbReference type="PANTHER" id="PTHR34609:SF17">
    <property type="entry name" value="GEO08273P1-RELATED"/>
    <property type="match status" value="1"/>
</dbReference>
<organism evidence="9 10">
    <name type="scientific">Falco tinnunculus</name>
    <name type="common">Common kestrel</name>
    <dbReference type="NCBI Taxonomy" id="100819"/>
    <lineage>
        <taxon>Eukaryota</taxon>
        <taxon>Metazoa</taxon>
        <taxon>Chordata</taxon>
        <taxon>Craniata</taxon>
        <taxon>Vertebrata</taxon>
        <taxon>Euteleostomi</taxon>
        <taxon>Archelosauria</taxon>
        <taxon>Archosauria</taxon>
        <taxon>Dinosauria</taxon>
        <taxon>Saurischia</taxon>
        <taxon>Theropoda</taxon>
        <taxon>Coelurosauria</taxon>
        <taxon>Aves</taxon>
        <taxon>Neognathae</taxon>
        <taxon>Neoaves</taxon>
        <taxon>Telluraves</taxon>
        <taxon>Australaves</taxon>
        <taxon>Falconiformes</taxon>
        <taxon>Falconidae</taxon>
        <taxon>Falco</taxon>
    </lineage>
</organism>
<reference evidence="9" key="1">
    <citation type="submission" date="2025-08" db="UniProtKB">
        <authorList>
            <consortium name="Ensembl"/>
        </authorList>
    </citation>
    <scope>IDENTIFICATION</scope>
</reference>
<evidence type="ECO:0000256" key="5">
    <source>
        <dbReference type="PROSITE-ProRule" id="PRU00581"/>
    </source>
</evidence>
<keyword evidence="2 5" id="KW-0812">Transmembrane</keyword>
<dbReference type="PANTHER" id="PTHR34609">
    <property type="entry name" value="GEO08273P1-RELATED"/>
    <property type="match status" value="1"/>
</dbReference>
<evidence type="ECO:0000313" key="10">
    <source>
        <dbReference type="Proteomes" id="UP000694562"/>
    </source>
</evidence>
<evidence type="ECO:0000313" key="9">
    <source>
        <dbReference type="Ensembl" id="ENSFTIP00000008671.1"/>
    </source>
</evidence>
<keyword evidence="10" id="KW-1185">Reference proteome</keyword>
<feature type="transmembrane region" description="Helical" evidence="7">
    <location>
        <begin position="52"/>
        <end position="72"/>
    </location>
</feature>
<evidence type="ECO:0000256" key="6">
    <source>
        <dbReference type="SAM" id="MobiDB-lite"/>
    </source>
</evidence>
<evidence type="ECO:0000256" key="4">
    <source>
        <dbReference type="ARBA" id="ARBA00023136"/>
    </source>
</evidence>
<keyword evidence="3 7" id="KW-1133">Transmembrane helix</keyword>
<name>A0A8C4U8B5_FALTI</name>
<dbReference type="Ensembl" id="ENSFTIT00000009056.1">
    <property type="protein sequence ID" value="ENSFTIP00000008671.1"/>
    <property type="gene ID" value="ENSFTIG00000005880.1"/>
</dbReference>
<evidence type="ECO:0000256" key="1">
    <source>
        <dbReference type="ARBA" id="ARBA00004141"/>
    </source>
</evidence>